<dbReference type="AlphaFoldDB" id="A0A846N3I9"/>
<evidence type="ECO:0000259" key="5">
    <source>
        <dbReference type="PROSITE" id="PS51118"/>
    </source>
</evidence>
<evidence type="ECO:0000313" key="7">
    <source>
        <dbReference type="Proteomes" id="UP000570514"/>
    </source>
</evidence>
<feature type="domain" description="HTH hxlR-type" evidence="5">
    <location>
        <begin position="27"/>
        <end position="122"/>
    </location>
</feature>
<dbReference type="SUPFAM" id="SSF46785">
    <property type="entry name" value="Winged helix' DNA-binding domain"/>
    <property type="match status" value="1"/>
</dbReference>
<comment type="caution">
    <text evidence="6">The sequence shown here is derived from an EMBL/GenBank/DDBJ whole genome shotgun (WGS) entry which is preliminary data.</text>
</comment>
<dbReference type="CDD" id="cd00090">
    <property type="entry name" value="HTH_ARSR"/>
    <property type="match status" value="1"/>
</dbReference>
<dbReference type="InterPro" id="IPR036388">
    <property type="entry name" value="WH-like_DNA-bd_sf"/>
</dbReference>
<keyword evidence="1" id="KW-0805">Transcription regulation</keyword>
<evidence type="ECO:0000256" key="1">
    <source>
        <dbReference type="ARBA" id="ARBA00023015"/>
    </source>
</evidence>
<evidence type="ECO:0000256" key="4">
    <source>
        <dbReference type="SAM" id="MobiDB-lite"/>
    </source>
</evidence>
<dbReference type="RefSeq" id="WP_167083710.1">
    <property type="nucleotide sequence ID" value="NZ_BAAADC010000001.1"/>
</dbReference>
<organism evidence="6 7">
    <name type="scientific">Rhizomicrobium palustre</name>
    <dbReference type="NCBI Taxonomy" id="189966"/>
    <lineage>
        <taxon>Bacteria</taxon>
        <taxon>Pseudomonadati</taxon>
        <taxon>Pseudomonadota</taxon>
        <taxon>Alphaproteobacteria</taxon>
        <taxon>Micropepsales</taxon>
        <taxon>Micropepsaceae</taxon>
        <taxon>Rhizomicrobium</taxon>
    </lineage>
</organism>
<dbReference type="Pfam" id="PF01638">
    <property type="entry name" value="HxlR"/>
    <property type="match status" value="1"/>
</dbReference>
<keyword evidence="2 6" id="KW-0238">DNA-binding</keyword>
<dbReference type="InterPro" id="IPR011991">
    <property type="entry name" value="ArsR-like_HTH"/>
</dbReference>
<feature type="region of interest" description="Disordered" evidence="4">
    <location>
        <begin position="1"/>
        <end position="21"/>
    </location>
</feature>
<protein>
    <submittedName>
        <fullName evidence="6">DNA-binding HxlR family transcriptional regulator</fullName>
    </submittedName>
</protein>
<sequence>MSRMDRDTASVAEQKGSRTPRSVFGHCPAHWLLRQLGDRWSVPVLSALSLGPKRFSQLREDLQPISPKMLDSTLKKLIRIGFVKRCGTHSQIYYELTALGLSSRPAVRKLLSWPLRQNVMLYIRESMDHKA</sequence>
<dbReference type="PANTHER" id="PTHR33204">
    <property type="entry name" value="TRANSCRIPTIONAL REGULATOR, MARR FAMILY"/>
    <property type="match status" value="1"/>
</dbReference>
<evidence type="ECO:0000256" key="3">
    <source>
        <dbReference type="ARBA" id="ARBA00023163"/>
    </source>
</evidence>
<dbReference type="GO" id="GO:0003677">
    <property type="term" value="F:DNA binding"/>
    <property type="evidence" value="ECO:0007669"/>
    <property type="project" value="UniProtKB-KW"/>
</dbReference>
<dbReference type="Gene3D" id="1.10.10.10">
    <property type="entry name" value="Winged helix-like DNA-binding domain superfamily/Winged helix DNA-binding domain"/>
    <property type="match status" value="1"/>
</dbReference>
<dbReference type="InterPro" id="IPR002577">
    <property type="entry name" value="HTH_HxlR"/>
</dbReference>
<name>A0A846N3I9_9PROT</name>
<proteinExistence type="predicted"/>
<accession>A0A846N3I9</accession>
<gene>
    <name evidence="6" type="ORF">FHS83_002958</name>
</gene>
<keyword evidence="3" id="KW-0804">Transcription</keyword>
<evidence type="ECO:0000256" key="2">
    <source>
        <dbReference type="ARBA" id="ARBA00023125"/>
    </source>
</evidence>
<reference evidence="6 7" key="1">
    <citation type="submission" date="2020-03" db="EMBL/GenBank/DDBJ databases">
        <title>Genomic Encyclopedia of Type Strains, Phase IV (KMG-IV): sequencing the most valuable type-strain genomes for metagenomic binning, comparative biology and taxonomic classification.</title>
        <authorList>
            <person name="Goeker M."/>
        </authorList>
    </citation>
    <scope>NUCLEOTIDE SEQUENCE [LARGE SCALE GENOMIC DNA]</scope>
    <source>
        <strain evidence="6 7">DSM 19867</strain>
    </source>
</reference>
<dbReference type="PANTHER" id="PTHR33204:SF18">
    <property type="entry name" value="TRANSCRIPTIONAL REGULATORY PROTEIN"/>
    <property type="match status" value="1"/>
</dbReference>
<dbReference type="EMBL" id="JAASRM010000001">
    <property type="protein sequence ID" value="NIK89640.1"/>
    <property type="molecule type" value="Genomic_DNA"/>
</dbReference>
<dbReference type="PROSITE" id="PS51118">
    <property type="entry name" value="HTH_HXLR"/>
    <property type="match status" value="1"/>
</dbReference>
<dbReference type="Proteomes" id="UP000570514">
    <property type="component" value="Unassembled WGS sequence"/>
</dbReference>
<keyword evidence="7" id="KW-1185">Reference proteome</keyword>
<dbReference type="InterPro" id="IPR036390">
    <property type="entry name" value="WH_DNA-bd_sf"/>
</dbReference>
<dbReference type="GO" id="GO:0006355">
    <property type="term" value="P:regulation of DNA-templated transcription"/>
    <property type="evidence" value="ECO:0007669"/>
    <property type="project" value="UniProtKB-ARBA"/>
</dbReference>
<evidence type="ECO:0000313" key="6">
    <source>
        <dbReference type="EMBL" id="NIK89640.1"/>
    </source>
</evidence>